<gene>
    <name evidence="1" type="ORF">RZO55_05565</name>
</gene>
<dbReference type="RefSeq" id="WP_318063304.1">
    <property type="nucleotide sequence ID" value="NZ_JAWONS010000102.1"/>
</dbReference>
<accession>A0ABU4GJ57</accession>
<name>A0ABU4GJ57_9CLOT</name>
<dbReference type="Proteomes" id="UP001276854">
    <property type="component" value="Unassembled WGS sequence"/>
</dbReference>
<protein>
    <submittedName>
        <fullName evidence="1">Uncharacterized protein</fullName>
    </submittedName>
</protein>
<proteinExistence type="predicted"/>
<keyword evidence="2" id="KW-1185">Reference proteome</keyword>
<reference evidence="1 2" key="1">
    <citation type="submission" date="2023-10" db="EMBL/GenBank/DDBJ databases">
        <title>A novel Glycoside Hydrolase 43-Like Enzyme from Clostrdium boliviensis is an Endo-xylanase, and a Candidate for Xylooligosaccharides Production from Different Xylan Substrates.</title>
        <authorList>
            <person name="Alvarez M.T."/>
            <person name="Rocabado-Villegas L.R."/>
            <person name="Salas-Veizaga D.M."/>
            <person name="Linares-Pasten J.A."/>
            <person name="Gudmundsdottir E.E."/>
            <person name="Hreggvidsson G.O."/>
            <person name="Adlercreutz P."/>
            <person name="Nordberg Karlsson E."/>
        </authorList>
    </citation>
    <scope>NUCLEOTIDE SEQUENCE [LARGE SCALE GENOMIC DNA]</scope>
    <source>
        <strain evidence="1 2">E-1</strain>
    </source>
</reference>
<organism evidence="1 2">
    <name type="scientific">Clostridium boliviensis</name>
    <dbReference type="NCBI Taxonomy" id="318465"/>
    <lineage>
        <taxon>Bacteria</taxon>
        <taxon>Bacillati</taxon>
        <taxon>Bacillota</taxon>
        <taxon>Clostridia</taxon>
        <taxon>Eubacteriales</taxon>
        <taxon>Clostridiaceae</taxon>
        <taxon>Clostridium</taxon>
    </lineage>
</organism>
<evidence type="ECO:0000313" key="1">
    <source>
        <dbReference type="EMBL" id="MDW2797047.1"/>
    </source>
</evidence>
<sequence>MNLQDVYKKLAEDISYLVTAATENLKYDRTFRAQVIGTVKDGKCTISYKNKTYTARCRNPVSLNDAVWVCAPCNDWNSLYIQLSEIN</sequence>
<evidence type="ECO:0000313" key="2">
    <source>
        <dbReference type="Proteomes" id="UP001276854"/>
    </source>
</evidence>
<dbReference type="EMBL" id="JAWONS010000102">
    <property type="protein sequence ID" value="MDW2797047.1"/>
    <property type="molecule type" value="Genomic_DNA"/>
</dbReference>
<comment type="caution">
    <text evidence="1">The sequence shown here is derived from an EMBL/GenBank/DDBJ whole genome shotgun (WGS) entry which is preliminary data.</text>
</comment>